<protein>
    <submittedName>
        <fullName evidence="1">Membrane protein insertion efficiency factor YidD</fullName>
    </submittedName>
</protein>
<evidence type="ECO:0000313" key="1">
    <source>
        <dbReference type="EMBL" id="OBY51128.1"/>
    </source>
</evidence>
<dbReference type="Pfam" id="PF01809">
    <property type="entry name" value="YidD"/>
    <property type="match status" value="1"/>
</dbReference>
<sequence>MLGLVKLSIKFIKLYQRLAPQKIRDACRFEPTCSNYAILALQKYGFWKGWKMALNRLGRCKYPNGGEDLP</sequence>
<dbReference type="PANTHER" id="PTHR33383:SF1">
    <property type="entry name" value="MEMBRANE PROTEIN INSERTION EFFICIENCY FACTOR-RELATED"/>
    <property type="match status" value="1"/>
</dbReference>
<dbReference type="EMBL" id="MAQD01000007">
    <property type="protein sequence ID" value="OBY51128.1"/>
    <property type="molecule type" value="Genomic_DNA"/>
</dbReference>
<gene>
    <name evidence="1" type="ORF">BBB48_06915</name>
</gene>
<dbReference type="AlphaFoldDB" id="A0AB36E8W5"/>
<organism evidence="1 2">
    <name type="scientific">Haemophilus parainfluenzae</name>
    <dbReference type="NCBI Taxonomy" id="729"/>
    <lineage>
        <taxon>Bacteria</taxon>
        <taxon>Pseudomonadati</taxon>
        <taxon>Pseudomonadota</taxon>
        <taxon>Gammaproteobacteria</taxon>
        <taxon>Pasteurellales</taxon>
        <taxon>Pasteurellaceae</taxon>
        <taxon>Haemophilus</taxon>
    </lineage>
</organism>
<reference evidence="1 2" key="1">
    <citation type="submission" date="2016-06" db="EMBL/GenBank/DDBJ databases">
        <title>Simultaneous identification of Haemophilus influenzae and Haemophilus haemolyticus using TaqMan real-time PCR.</title>
        <authorList>
            <person name="Price E.P."/>
            <person name="Sarovich D.S."/>
            <person name="Harris T."/>
            <person name="Spargo J.C."/>
            <person name="Nosworthy E."/>
            <person name="Beissbarth J."/>
            <person name="Smith-Vaughan H.C."/>
        </authorList>
    </citation>
    <scope>NUCLEOTIDE SEQUENCE [LARGE SCALE GENOMIC DNA]</scope>
    <source>
        <strain evidence="1 2">ATCC 9796</strain>
    </source>
</reference>
<dbReference type="SMART" id="SM01234">
    <property type="entry name" value="Haemolytic"/>
    <property type="match status" value="1"/>
</dbReference>
<evidence type="ECO:0000313" key="2">
    <source>
        <dbReference type="Proteomes" id="UP000092740"/>
    </source>
</evidence>
<proteinExistence type="predicted"/>
<comment type="caution">
    <text evidence="1">The sequence shown here is derived from an EMBL/GenBank/DDBJ whole genome shotgun (WGS) entry which is preliminary data.</text>
</comment>
<accession>A0AB36E8W5</accession>
<name>A0AB36E8W5_HAEPA</name>
<dbReference type="Proteomes" id="UP000092740">
    <property type="component" value="Unassembled WGS sequence"/>
</dbReference>
<dbReference type="NCBIfam" id="TIGR00278">
    <property type="entry name" value="membrane protein insertion efficiency factor YidD"/>
    <property type="match status" value="1"/>
</dbReference>
<dbReference type="RefSeq" id="WP_065285980.1">
    <property type="nucleotide sequence ID" value="NZ_MAQD01000007.1"/>
</dbReference>
<dbReference type="PANTHER" id="PTHR33383">
    <property type="entry name" value="MEMBRANE PROTEIN INSERTION EFFICIENCY FACTOR-RELATED"/>
    <property type="match status" value="1"/>
</dbReference>
<dbReference type="InterPro" id="IPR002696">
    <property type="entry name" value="Membr_insert_effic_factor_YidD"/>
</dbReference>